<feature type="domain" description="NADH:flavin oxidoreductase/NADH oxidase N-terminal" evidence="4">
    <location>
        <begin position="9"/>
        <end position="342"/>
    </location>
</feature>
<dbReference type="EC" id="1.-.-.-" evidence="5"/>
<organism evidence="6 7">
    <name type="scientific">Pseudomonas antarctica</name>
    <dbReference type="NCBI Taxonomy" id="219572"/>
    <lineage>
        <taxon>Bacteria</taxon>
        <taxon>Pseudomonadati</taxon>
        <taxon>Pseudomonadota</taxon>
        <taxon>Gammaproteobacteria</taxon>
        <taxon>Pseudomonadales</taxon>
        <taxon>Pseudomonadaceae</taxon>
        <taxon>Pseudomonas</taxon>
    </lineage>
</organism>
<reference evidence="5 8" key="1">
    <citation type="submission" date="2015-01" db="EMBL/GenBank/DDBJ databases">
        <title>Genome Sequence of Pseudomonas antarctica CMS 35.</title>
        <authorList>
            <person name="Voget S."/>
            <person name="Chow J."/>
            <person name="Daniel R."/>
            <person name="Streit W."/>
        </authorList>
    </citation>
    <scope>NUCLEOTIDE SEQUENCE [LARGE SCALE GENOMIC DNA]</scope>
    <source>
        <strain evidence="5 8">CMS 35</strain>
    </source>
</reference>
<dbReference type="AlphaFoldDB" id="A0A1G9Z1I8"/>
<dbReference type="Proteomes" id="UP000748067">
    <property type="component" value="Unassembled WGS sequence"/>
</dbReference>
<name>A0A1G9Z1I8_9PSED</name>
<evidence type="ECO:0000256" key="2">
    <source>
        <dbReference type="ARBA" id="ARBA00005979"/>
    </source>
</evidence>
<protein>
    <submittedName>
        <fullName evidence="6">N-ethylmaleimide reductase</fullName>
        <ecNumber evidence="5">1.-.-.-</ecNumber>
    </submittedName>
</protein>
<dbReference type="SUPFAM" id="SSF51395">
    <property type="entry name" value="FMN-linked oxidoreductases"/>
    <property type="match status" value="1"/>
</dbReference>
<dbReference type="PANTHER" id="PTHR22893:SF91">
    <property type="entry name" value="NADPH DEHYDROGENASE 2-RELATED"/>
    <property type="match status" value="1"/>
</dbReference>
<evidence type="ECO:0000313" key="6">
    <source>
        <dbReference type="EMBL" id="SDN15298.1"/>
    </source>
</evidence>
<dbReference type="GO" id="GO:0016628">
    <property type="term" value="F:oxidoreductase activity, acting on the CH-CH group of donors, NAD or NADP as acceptor"/>
    <property type="evidence" value="ECO:0007669"/>
    <property type="project" value="UniProtKB-ARBA"/>
</dbReference>
<keyword evidence="3 5" id="KW-0560">Oxidoreductase</keyword>
<dbReference type="Proteomes" id="UP000182470">
    <property type="component" value="Chromosome I"/>
</dbReference>
<dbReference type="InterPro" id="IPR045247">
    <property type="entry name" value="Oye-like"/>
</dbReference>
<keyword evidence="8" id="KW-1185">Reference proteome</keyword>
<evidence type="ECO:0000313" key="5">
    <source>
        <dbReference type="EMBL" id="KAF2410952.1"/>
    </source>
</evidence>
<dbReference type="CDD" id="cd02933">
    <property type="entry name" value="OYE_like_FMN"/>
    <property type="match status" value="1"/>
</dbReference>
<evidence type="ECO:0000256" key="1">
    <source>
        <dbReference type="ARBA" id="ARBA00001917"/>
    </source>
</evidence>
<dbReference type="EMBL" id="JXDI01000001">
    <property type="protein sequence ID" value="KAF2410952.1"/>
    <property type="molecule type" value="Genomic_DNA"/>
</dbReference>
<evidence type="ECO:0000256" key="3">
    <source>
        <dbReference type="ARBA" id="ARBA00023002"/>
    </source>
</evidence>
<dbReference type="InterPro" id="IPR013785">
    <property type="entry name" value="Aldolase_TIM"/>
</dbReference>
<dbReference type="FunFam" id="3.20.20.70:FF:000059">
    <property type="entry name" value="N-ethylmaleimide reductase, FMN-linked"/>
    <property type="match status" value="1"/>
</dbReference>
<dbReference type="Pfam" id="PF00724">
    <property type="entry name" value="Oxidored_FMN"/>
    <property type="match status" value="1"/>
</dbReference>
<dbReference type="RefSeq" id="WP_083357649.1">
    <property type="nucleotide sequence ID" value="NZ_JBLHDY010000033.1"/>
</dbReference>
<comment type="similarity">
    <text evidence="2">Belongs to the NADH:flavin oxidoreductase/NADH oxidase family.</text>
</comment>
<evidence type="ECO:0000259" key="4">
    <source>
        <dbReference type="Pfam" id="PF00724"/>
    </source>
</evidence>
<dbReference type="Gene3D" id="3.20.20.70">
    <property type="entry name" value="Aldolase class I"/>
    <property type="match status" value="1"/>
</dbReference>
<proteinExistence type="inferred from homology"/>
<evidence type="ECO:0000313" key="8">
    <source>
        <dbReference type="Proteomes" id="UP000748067"/>
    </source>
</evidence>
<dbReference type="InterPro" id="IPR001155">
    <property type="entry name" value="OxRdtase_FMN_N"/>
</dbReference>
<reference evidence="6 7" key="2">
    <citation type="submission" date="2016-10" db="EMBL/GenBank/DDBJ databases">
        <authorList>
            <person name="de Groot N.N."/>
        </authorList>
    </citation>
    <scope>NUCLEOTIDE SEQUENCE [LARGE SCALE GENOMIC DNA]</scope>
    <source>
        <strain evidence="6 7">BS2772</strain>
    </source>
</reference>
<dbReference type="EMBL" id="LT629704">
    <property type="protein sequence ID" value="SDN15298.1"/>
    <property type="molecule type" value="Genomic_DNA"/>
</dbReference>
<dbReference type="GO" id="GO:0010181">
    <property type="term" value="F:FMN binding"/>
    <property type="evidence" value="ECO:0007669"/>
    <property type="project" value="InterPro"/>
</dbReference>
<accession>A0A1G9Z1I8</accession>
<dbReference type="PANTHER" id="PTHR22893">
    <property type="entry name" value="NADH OXIDOREDUCTASE-RELATED"/>
    <property type="match status" value="1"/>
</dbReference>
<dbReference type="OrthoDB" id="8523426at2"/>
<comment type="cofactor">
    <cofactor evidence="1">
        <name>FMN</name>
        <dbReference type="ChEBI" id="CHEBI:58210"/>
    </cofactor>
</comment>
<dbReference type="NCBIfam" id="NF007899">
    <property type="entry name" value="PRK10605.1"/>
    <property type="match status" value="1"/>
</dbReference>
<sequence>MALNSPSTDLFRPMTLGALSLANRIVMAPLTRSRMGPEGVPNEMHARYYAQRASAGLIISEATNISAQARGYALTPGIWTEEHVAGWKRVTNAVHAAGGLIVCQLWHVGRFSHVDLQPDGTAPVAPSAIKAEGQTFTENGMMDVSIPRALETSEIPGIIEQYRHAAACAKRAGFDGVEVHSANSYLLDQFLRDSTNQRTDQYGGSIENRTRLTLEVTAAVVEIWGHDRVGIRLSPVTPDAGNTPLDSQVMQTYGYLIEQLNRFQLAYMHFVEGATATSRTVPGNVDLDALRARFKGPYIGNNNYDIELAVTRRAEGKVDAVAFGRPFIANPDLVRRLKEGAELAVAPRETYYGNGAKGYTDWPTLAG</sequence>
<gene>
    <name evidence="5" type="primary">nemA_1</name>
    <name evidence="5" type="ORF">PSAN_33860</name>
    <name evidence="6" type="ORF">SAMN04490179_2809</name>
</gene>
<dbReference type="GO" id="GO:0005829">
    <property type="term" value="C:cytosol"/>
    <property type="evidence" value="ECO:0007669"/>
    <property type="project" value="TreeGrafter"/>
</dbReference>
<evidence type="ECO:0000313" key="7">
    <source>
        <dbReference type="Proteomes" id="UP000182470"/>
    </source>
</evidence>